<accession>A0ABX8D9C8</accession>
<evidence type="ECO:0008006" key="3">
    <source>
        <dbReference type="Google" id="ProtNLM"/>
    </source>
</evidence>
<evidence type="ECO:0000313" key="1">
    <source>
        <dbReference type="EMBL" id="QVI64042.1"/>
    </source>
</evidence>
<protein>
    <recommendedName>
        <fullName evidence="3">GIY-YIG domain-containing protein</fullName>
    </recommendedName>
</protein>
<evidence type="ECO:0000313" key="2">
    <source>
        <dbReference type="Proteomes" id="UP000677804"/>
    </source>
</evidence>
<gene>
    <name evidence="1" type="ORF">KG103_02555</name>
</gene>
<keyword evidence="2" id="KW-1185">Reference proteome</keyword>
<dbReference type="Proteomes" id="UP000677804">
    <property type="component" value="Chromosome"/>
</dbReference>
<dbReference type="EMBL" id="CP074405">
    <property type="protein sequence ID" value="QVI64042.1"/>
    <property type="molecule type" value="Genomic_DNA"/>
</dbReference>
<sequence length="173" mass="19011">MVEIRERTLQGLRDAGLAGFAPFARLPDAHVPTHPGVYVVVRDSSEPAVFLESSVAGWFKAKNPSVELNRLTDAWVASAIVLYIGKAGGGSKGARGLRKRLDEYRRHGVGQPVGHWGGRYIWQLADADDLLVAWLPTPQTDPEDVEAALLTQFAAHYGRRPFANRKMGRATRP</sequence>
<reference evidence="1 2" key="1">
    <citation type="submission" date="2021-05" db="EMBL/GenBank/DDBJ databases">
        <title>Novel species in genus Cellulomonas.</title>
        <authorList>
            <person name="Zhang G."/>
        </authorList>
    </citation>
    <scope>NUCLEOTIDE SEQUENCE [LARGE SCALE GENOMIC DNA]</scope>
    <source>
        <strain evidence="2">zg-ZUI222</strain>
    </source>
</reference>
<name>A0ABX8D9C8_9CELL</name>
<proteinExistence type="predicted"/>
<organism evidence="1 2">
    <name type="scientific">Cellulomonas wangleii</name>
    <dbReference type="NCBI Taxonomy" id="2816956"/>
    <lineage>
        <taxon>Bacteria</taxon>
        <taxon>Bacillati</taxon>
        <taxon>Actinomycetota</taxon>
        <taxon>Actinomycetes</taxon>
        <taxon>Micrococcales</taxon>
        <taxon>Cellulomonadaceae</taxon>
        <taxon>Cellulomonas</taxon>
    </lineage>
</organism>